<keyword evidence="1" id="KW-1185">Reference proteome</keyword>
<proteinExistence type="predicted"/>
<accession>A0A915K1T8</accession>
<reference evidence="2" key="1">
    <citation type="submission" date="2022-11" db="UniProtKB">
        <authorList>
            <consortium name="WormBaseParasite"/>
        </authorList>
    </citation>
    <scope>IDENTIFICATION</scope>
</reference>
<protein>
    <submittedName>
        <fullName evidence="2">Uncharacterized protein</fullName>
    </submittedName>
</protein>
<evidence type="ECO:0000313" key="2">
    <source>
        <dbReference type="WBParaSite" id="nRc.2.0.1.t32768-RA"/>
    </source>
</evidence>
<dbReference type="Proteomes" id="UP000887565">
    <property type="component" value="Unplaced"/>
</dbReference>
<name>A0A915K1T8_ROMCU</name>
<dbReference type="AlphaFoldDB" id="A0A915K1T8"/>
<organism evidence="1 2">
    <name type="scientific">Romanomermis culicivorax</name>
    <name type="common">Nematode worm</name>
    <dbReference type="NCBI Taxonomy" id="13658"/>
    <lineage>
        <taxon>Eukaryota</taxon>
        <taxon>Metazoa</taxon>
        <taxon>Ecdysozoa</taxon>
        <taxon>Nematoda</taxon>
        <taxon>Enoplea</taxon>
        <taxon>Dorylaimia</taxon>
        <taxon>Mermithida</taxon>
        <taxon>Mermithoidea</taxon>
        <taxon>Mermithidae</taxon>
        <taxon>Romanomermis</taxon>
    </lineage>
</organism>
<dbReference type="WBParaSite" id="nRc.2.0.1.t32768-RA">
    <property type="protein sequence ID" value="nRc.2.0.1.t32768-RA"/>
    <property type="gene ID" value="nRc.2.0.1.g32768"/>
</dbReference>
<evidence type="ECO:0000313" key="1">
    <source>
        <dbReference type="Proteomes" id="UP000887565"/>
    </source>
</evidence>
<sequence length="87" mass="10146">MNPDMISKILVKRRKDHRMRNFACFCQRTSEDSSSCVNVWTRRHTGQEERLGTTDDSQVRLLQCCGYYYMVCACDFVRCSIHTVLGS</sequence>